<protein>
    <submittedName>
        <fullName evidence="10">Phosphonate ABC transporter, permease protein PhnE</fullName>
    </submittedName>
</protein>
<dbReference type="PANTHER" id="PTHR30043">
    <property type="entry name" value="PHOSPHONATES TRANSPORT SYSTEM PERMEASE PROTEIN"/>
    <property type="match status" value="1"/>
</dbReference>
<feature type="transmembrane region" description="Helical" evidence="7">
    <location>
        <begin position="86"/>
        <end position="114"/>
    </location>
</feature>
<evidence type="ECO:0000256" key="6">
    <source>
        <dbReference type="ARBA" id="ARBA00023136"/>
    </source>
</evidence>
<evidence type="ECO:0000256" key="7">
    <source>
        <dbReference type="RuleBase" id="RU363032"/>
    </source>
</evidence>
<proteinExistence type="inferred from homology"/>
<name>A0ABT2HKX8_9MICO</name>
<feature type="transmembrane region" description="Helical" evidence="7">
    <location>
        <begin position="153"/>
        <end position="175"/>
    </location>
</feature>
<evidence type="ECO:0000256" key="4">
    <source>
        <dbReference type="ARBA" id="ARBA00022692"/>
    </source>
</evidence>
<dbReference type="InterPro" id="IPR035906">
    <property type="entry name" value="MetI-like_sf"/>
</dbReference>
<dbReference type="NCBIfam" id="TIGR01097">
    <property type="entry name" value="PhnE"/>
    <property type="match status" value="1"/>
</dbReference>
<accession>A0ABT2HKX8</accession>
<evidence type="ECO:0000313" key="10">
    <source>
        <dbReference type="EMBL" id="MCS6523777.1"/>
    </source>
</evidence>
<comment type="similarity">
    <text evidence="7">Belongs to the binding-protein-dependent transport system permease family.</text>
</comment>
<dbReference type="InterPro" id="IPR005769">
    <property type="entry name" value="PhnE/PtxC"/>
</dbReference>
<feature type="domain" description="ABC transmembrane type-1" evidence="9">
    <location>
        <begin position="90"/>
        <end position="272"/>
    </location>
</feature>
<dbReference type="EMBL" id="JANVAD010000008">
    <property type="protein sequence ID" value="MCS6523777.1"/>
    <property type="molecule type" value="Genomic_DNA"/>
</dbReference>
<dbReference type="Proteomes" id="UP001652264">
    <property type="component" value="Unassembled WGS sequence"/>
</dbReference>
<dbReference type="PANTHER" id="PTHR30043:SF1">
    <property type="entry name" value="ABC TRANSPORT SYSTEM PERMEASE PROTEIN P69"/>
    <property type="match status" value="1"/>
</dbReference>
<dbReference type="Pfam" id="PF00528">
    <property type="entry name" value="BPD_transp_1"/>
    <property type="match status" value="1"/>
</dbReference>
<keyword evidence="11" id="KW-1185">Reference proteome</keyword>
<dbReference type="RefSeq" id="WP_141859657.1">
    <property type="nucleotide sequence ID" value="NZ_BMNV01000010.1"/>
</dbReference>
<comment type="caution">
    <text evidence="10">The sequence shown here is derived from an EMBL/GenBank/DDBJ whole genome shotgun (WGS) entry which is preliminary data.</text>
</comment>
<organism evidence="10 11">
    <name type="scientific">Curtobacterium citreum</name>
    <dbReference type="NCBI Taxonomy" id="2036"/>
    <lineage>
        <taxon>Bacteria</taxon>
        <taxon>Bacillati</taxon>
        <taxon>Actinomycetota</taxon>
        <taxon>Actinomycetes</taxon>
        <taxon>Micrococcales</taxon>
        <taxon>Microbacteriaceae</taxon>
        <taxon>Curtobacterium</taxon>
    </lineage>
</organism>
<keyword evidence="5 7" id="KW-1133">Transmembrane helix</keyword>
<evidence type="ECO:0000256" key="1">
    <source>
        <dbReference type="ARBA" id="ARBA00004651"/>
    </source>
</evidence>
<feature type="transmembrane region" description="Helical" evidence="7">
    <location>
        <begin position="36"/>
        <end position="53"/>
    </location>
</feature>
<evidence type="ECO:0000256" key="5">
    <source>
        <dbReference type="ARBA" id="ARBA00022989"/>
    </source>
</evidence>
<keyword evidence="4 7" id="KW-0812">Transmembrane</keyword>
<keyword evidence="6 7" id="KW-0472">Membrane</keyword>
<reference evidence="10 11" key="1">
    <citation type="submission" date="2022-08" db="EMBL/GenBank/DDBJ databases">
        <title>Taxonomy of Curtobacterium flaccumfaciens.</title>
        <authorList>
            <person name="Osdaghi E."/>
            <person name="Taghavi S.M."/>
            <person name="Hamidizade M."/>
            <person name="Abachi H."/>
            <person name="Fazliarab A."/>
            <person name="Baeyen S."/>
            <person name="Portier P."/>
            <person name="Van Vaerenbergh J."/>
            <person name="Jacques M.-A."/>
        </authorList>
    </citation>
    <scope>NUCLEOTIDE SEQUENCE [LARGE SCALE GENOMIC DNA]</scope>
    <source>
        <strain evidence="10 11">LMG8786T</strain>
    </source>
</reference>
<sequence length="306" mass="32324">MSVAVGPAPTRPGSGTGREARPTTARPTRPRRVGRALVAVAVVAVVAAASWGVDLDWGALPALPAKSAHLLGLMFLPPAWSALPDALSATLLSVAMAWFGTVLGAVVSLPLSLLATDRLAPAVVRVPLRAVFAVLRAVPEVVIAVLMLSVTGLTAWTGALAIAIGSVGTLGKWGYEAFESVDRGPVEATTAVGASRWQVMRWGVWPSARPDVLAFWLYRFEINVRASAILGLIGAGGIGKMLVDNVQFRVWDVVGMLLLVVVIVTMAIDQLSGAVRTRIITGRWGFPLVGTIRRGHGTRRTRRVEP</sequence>
<keyword evidence="2 7" id="KW-0813">Transport</keyword>
<evidence type="ECO:0000259" key="9">
    <source>
        <dbReference type="PROSITE" id="PS50928"/>
    </source>
</evidence>
<feature type="region of interest" description="Disordered" evidence="8">
    <location>
        <begin position="1"/>
        <end position="30"/>
    </location>
</feature>
<evidence type="ECO:0000256" key="2">
    <source>
        <dbReference type="ARBA" id="ARBA00022448"/>
    </source>
</evidence>
<comment type="subcellular location">
    <subcellularLocation>
        <location evidence="1 7">Cell membrane</location>
        <topology evidence="1 7">Multi-pass membrane protein</topology>
    </subcellularLocation>
</comment>
<dbReference type="Gene3D" id="1.10.3720.10">
    <property type="entry name" value="MetI-like"/>
    <property type="match status" value="1"/>
</dbReference>
<dbReference type="PROSITE" id="PS50928">
    <property type="entry name" value="ABC_TM1"/>
    <property type="match status" value="1"/>
</dbReference>
<keyword evidence="3" id="KW-1003">Cell membrane</keyword>
<evidence type="ECO:0000256" key="8">
    <source>
        <dbReference type="SAM" id="MobiDB-lite"/>
    </source>
</evidence>
<dbReference type="GeneID" id="95322529"/>
<dbReference type="InterPro" id="IPR000515">
    <property type="entry name" value="MetI-like"/>
</dbReference>
<dbReference type="CDD" id="cd06261">
    <property type="entry name" value="TM_PBP2"/>
    <property type="match status" value="1"/>
</dbReference>
<evidence type="ECO:0000256" key="3">
    <source>
        <dbReference type="ARBA" id="ARBA00022475"/>
    </source>
</evidence>
<gene>
    <name evidence="10" type="primary">phnE</name>
    <name evidence="10" type="ORF">NYQ28_14490</name>
</gene>
<evidence type="ECO:0000313" key="11">
    <source>
        <dbReference type="Proteomes" id="UP001652264"/>
    </source>
</evidence>
<feature type="transmembrane region" description="Helical" evidence="7">
    <location>
        <begin position="248"/>
        <end position="268"/>
    </location>
</feature>
<dbReference type="SUPFAM" id="SSF161098">
    <property type="entry name" value="MetI-like"/>
    <property type="match status" value="1"/>
</dbReference>